<name>A0ABQ1LII2_9RHOB</name>
<reference evidence="2" key="1">
    <citation type="journal article" date="2019" name="Int. J. Syst. Evol. Microbiol.">
        <title>The Global Catalogue of Microorganisms (GCM) 10K type strain sequencing project: providing services to taxonomists for standard genome sequencing and annotation.</title>
        <authorList>
            <consortium name="The Broad Institute Genomics Platform"/>
            <consortium name="The Broad Institute Genome Sequencing Center for Infectious Disease"/>
            <person name="Wu L."/>
            <person name="Ma J."/>
        </authorList>
    </citation>
    <scope>NUCLEOTIDE SEQUENCE [LARGE SCALE GENOMIC DNA]</scope>
    <source>
        <strain evidence="2">CGMCC 1.12478</strain>
    </source>
</reference>
<proteinExistence type="predicted"/>
<comment type="caution">
    <text evidence="1">The sequence shown here is derived from an EMBL/GenBank/DDBJ whole genome shotgun (WGS) entry which is preliminary data.</text>
</comment>
<accession>A0ABQ1LII2</accession>
<organism evidence="1 2">
    <name type="scientific">Marivita lacus</name>
    <dbReference type="NCBI Taxonomy" id="1323742"/>
    <lineage>
        <taxon>Bacteria</taxon>
        <taxon>Pseudomonadati</taxon>
        <taxon>Pseudomonadota</taxon>
        <taxon>Alphaproteobacteria</taxon>
        <taxon>Rhodobacterales</taxon>
        <taxon>Roseobacteraceae</taxon>
        <taxon>Marivita</taxon>
    </lineage>
</organism>
<dbReference type="RefSeq" id="WP_188484369.1">
    <property type="nucleotide sequence ID" value="NZ_BMFC01000029.1"/>
</dbReference>
<dbReference type="Proteomes" id="UP000645462">
    <property type="component" value="Unassembled WGS sequence"/>
</dbReference>
<gene>
    <name evidence="1" type="ORF">GCM10011363_45220</name>
</gene>
<keyword evidence="2" id="KW-1185">Reference proteome</keyword>
<evidence type="ECO:0000313" key="2">
    <source>
        <dbReference type="Proteomes" id="UP000645462"/>
    </source>
</evidence>
<sequence>MNPEYAAAVIRFVIANKMKEQSIADGHGTLWRKLHGQTRKQLMKKKVVLSRSNMGIVPASGTWAEDAFVCFWVFMNKPITSKDIFIQEGSGIALTFLGAAVGSVASSGSFGKTMQQISNIKSTADDISGFAGKANSAVSGGGGIAAGLDTAWRAGMWDSVLGTSNEFAFAVDEGLSFGCAAISGPLNKWTVNMKLWDNKRDMISFMAHAERKGFNTLAARQYVRDLCDHGGVNWSYNTSMPSS</sequence>
<evidence type="ECO:0000313" key="1">
    <source>
        <dbReference type="EMBL" id="GGC23665.1"/>
    </source>
</evidence>
<protein>
    <submittedName>
        <fullName evidence="1">Uncharacterized protein</fullName>
    </submittedName>
</protein>
<dbReference type="EMBL" id="BMFC01000029">
    <property type="protein sequence ID" value="GGC23665.1"/>
    <property type="molecule type" value="Genomic_DNA"/>
</dbReference>